<dbReference type="AlphaFoldDB" id="A0AA36NKR4"/>
<sequence length="309" mass="34313">MKPFQEHAHPTSMAEARERSAYFLLNSLRVDEGSPLYGDVSVVLLPSFARRVSVLSPFDSGSWSGLCNHSFVTPNTSYAHNCSAFSGRGGLGTFQAFDHLFEINERYWAKPEAFLQPLARLLGPEGSTGLVGENFVQYFEVLPTARVEFTHVKFIIAAFPSLFGTDRGERVQRWCRRNGLMLVWSLGLNVGFTTDHGMPHFWDVQKQRGPFYSNQRLMDPGVLRTSSLNATAAAEDVAAFSAAWQLLASERRRHLEPADFNRLWASLTANLSHSLQIAPLRAASCADLDRCIGVTRLGCLCKKEAAVVV</sequence>
<organism evidence="1 2">
    <name type="scientific">Effrenium voratum</name>
    <dbReference type="NCBI Taxonomy" id="2562239"/>
    <lineage>
        <taxon>Eukaryota</taxon>
        <taxon>Sar</taxon>
        <taxon>Alveolata</taxon>
        <taxon>Dinophyceae</taxon>
        <taxon>Suessiales</taxon>
        <taxon>Symbiodiniaceae</taxon>
        <taxon>Effrenium</taxon>
    </lineage>
</organism>
<name>A0AA36NKR4_9DINO</name>
<keyword evidence="2" id="KW-1185">Reference proteome</keyword>
<accession>A0AA36NKR4</accession>
<protein>
    <submittedName>
        <fullName evidence="1">Uncharacterized protein</fullName>
    </submittedName>
</protein>
<reference evidence="1" key="1">
    <citation type="submission" date="2023-08" db="EMBL/GenBank/DDBJ databases">
        <authorList>
            <person name="Chen Y."/>
            <person name="Shah S."/>
            <person name="Dougan E. K."/>
            <person name="Thang M."/>
            <person name="Chan C."/>
        </authorList>
    </citation>
    <scope>NUCLEOTIDE SEQUENCE</scope>
</reference>
<dbReference type="Proteomes" id="UP001178507">
    <property type="component" value="Unassembled WGS sequence"/>
</dbReference>
<comment type="caution">
    <text evidence="1">The sequence shown here is derived from an EMBL/GenBank/DDBJ whole genome shotgun (WGS) entry which is preliminary data.</text>
</comment>
<evidence type="ECO:0000313" key="2">
    <source>
        <dbReference type="Proteomes" id="UP001178507"/>
    </source>
</evidence>
<proteinExistence type="predicted"/>
<gene>
    <name evidence="1" type="ORF">EVOR1521_LOCUS31780</name>
</gene>
<evidence type="ECO:0000313" key="1">
    <source>
        <dbReference type="EMBL" id="CAJ1411124.1"/>
    </source>
</evidence>
<dbReference type="EMBL" id="CAUJNA010003859">
    <property type="protein sequence ID" value="CAJ1411124.1"/>
    <property type="molecule type" value="Genomic_DNA"/>
</dbReference>